<dbReference type="Proteomes" id="UP001190700">
    <property type="component" value="Unassembled WGS sequence"/>
</dbReference>
<evidence type="ECO:0000313" key="4">
    <source>
        <dbReference type="Proteomes" id="UP001190700"/>
    </source>
</evidence>
<keyword evidence="4" id="KW-1185">Reference proteome</keyword>
<organism evidence="3 4">
    <name type="scientific">Cymbomonas tetramitiformis</name>
    <dbReference type="NCBI Taxonomy" id="36881"/>
    <lineage>
        <taxon>Eukaryota</taxon>
        <taxon>Viridiplantae</taxon>
        <taxon>Chlorophyta</taxon>
        <taxon>Pyramimonadophyceae</taxon>
        <taxon>Pyramimonadales</taxon>
        <taxon>Pyramimonadaceae</taxon>
        <taxon>Cymbomonas</taxon>
    </lineage>
</organism>
<feature type="compositionally biased region" description="Basic and acidic residues" evidence="1">
    <location>
        <begin position="1"/>
        <end position="33"/>
    </location>
</feature>
<comment type="caution">
    <text evidence="3">The sequence shown here is derived from an EMBL/GenBank/DDBJ whole genome shotgun (WGS) entry which is preliminary data.</text>
</comment>
<dbReference type="Pfam" id="PF14214">
    <property type="entry name" value="Helitron_like_N"/>
    <property type="match status" value="1"/>
</dbReference>
<evidence type="ECO:0000256" key="1">
    <source>
        <dbReference type="SAM" id="MobiDB-lite"/>
    </source>
</evidence>
<sequence length="353" mass="38515">MHEAMLETDAEERNMDHDDASDVHHGGSVHVDRNGSTIIDDESRSDVDMDDACPSEAAIDDVLDDTDVHVEHGDQFRCSAFVGQEPVVTPMNNDVRAYDRPGLTSDLNAMKGTAAESVMIRKKLHATATRFGSHQLFVTITPDDLVDPIAAAYAGFTPSVNVDGLSDAEVQIKNRDDMANTIAANPVACAMAFRAQLRIFIEEIIGWNLSDGTSQSRVMAKVIAFNAQVEEQGGQNLHAHILVTVVGLPHTHEALLQKLREHPNMTLKGIIQYVEAVKCNNAFSDFACQKEFTACDEEACQMAGHHQFVSVAVPAHIKNTTKPLGYAFPEPHTVRCPYSNPDGIINGRNDNTG</sequence>
<evidence type="ECO:0000259" key="2">
    <source>
        <dbReference type="Pfam" id="PF14214"/>
    </source>
</evidence>
<dbReference type="EMBL" id="LGRX02019962">
    <property type="protein sequence ID" value="KAK3257935.1"/>
    <property type="molecule type" value="Genomic_DNA"/>
</dbReference>
<gene>
    <name evidence="3" type="ORF">CYMTET_32997</name>
</gene>
<dbReference type="InterPro" id="IPR025476">
    <property type="entry name" value="Helitron_helicase-like"/>
</dbReference>
<feature type="region of interest" description="Disordered" evidence="1">
    <location>
        <begin position="1"/>
        <end position="49"/>
    </location>
</feature>
<protein>
    <recommendedName>
        <fullName evidence="2">Helitron helicase-like domain-containing protein</fullName>
    </recommendedName>
</protein>
<proteinExistence type="predicted"/>
<dbReference type="AlphaFoldDB" id="A0AAE0FDW1"/>
<name>A0AAE0FDW1_9CHLO</name>
<reference evidence="3 4" key="1">
    <citation type="journal article" date="2015" name="Genome Biol. Evol.">
        <title>Comparative Genomics of a Bacterivorous Green Alga Reveals Evolutionary Causalities and Consequences of Phago-Mixotrophic Mode of Nutrition.</title>
        <authorList>
            <person name="Burns J.A."/>
            <person name="Paasch A."/>
            <person name="Narechania A."/>
            <person name="Kim E."/>
        </authorList>
    </citation>
    <scope>NUCLEOTIDE SEQUENCE [LARGE SCALE GENOMIC DNA]</scope>
    <source>
        <strain evidence="3 4">PLY_AMNH</strain>
    </source>
</reference>
<feature type="domain" description="Helitron helicase-like" evidence="2">
    <location>
        <begin position="110"/>
        <end position="243"/>
    </location>
</feature>
<accession>A0AAE0FDW1</accession>
<evidence type="ECO:0000313" key="3">
    <source>
        <dbReference type="EMBL" id="KAK3257935.1"/>
    </source>
</evidence>